<keyword evidence="4" id="KW-1185">Reference proteome</keyword>
<dbReference type="PANTHER" id="PTHR46558">
    <property type="entry name" value="TRACRIPTIONAL REGULATORY PROTEIN-RELATED-RELATED"/>
    <property type="match status" value="1"/>
</dbReference>
<evidence type="ECO:0000313" key="4">
    <source>
        <dbReference type="Proteomes" id="UP000043699"/>
    </source>
</evidence>
<dbReference type="SUPFAM" id="SSF47413">
    <property type="entry name" value="lambda repressor-like DNA-binding domains"/>
    <property type="match status" value="1"/>
</dbReference>
<dbReference type="GO" id="GO:0003677">
    <property type="term" value="F:DNA binding"/>
    <property type="evidence" value="ECO:0007669"/>
    <property type="project" value="UniProtKB-KW"/>
</dbReference>
<dbReference type="OrthoDB" id="6386941at2"/>
<protein>
    <submittedName>
        <fullName evidence="3">Helix-turn-helix domain protein</fullName>
    </submittedName>
</protein>
<evidence type="ECO:0000256" key="1">
    <source>
        <dbReference type="ARBA" id="ARBA00023125"/>
    </source>
</evidence>
<dbReference type="InterPro" id="IPR001387">
    <property type="entry name" value="Cro/C1-type_HTH"/>
</dbReference>
<dbReference type="Pfam" id="PF01381">
    <property type="entry name" value="HTH_3"/>
    <property type="match status" value="1"/>
</dbReference>
<dbReference type="PANTHER" id="PTHR46558:SF4">
    <property type="entry name" value="DNA-BIDING PHAGE PROTEIN"/>
    <property type="match status" value="1"/>
</dbReference>
<dbReference type="AlphaFoldDB" id="A0A098EMZ9"/>
<feature type="domain" description="HTH cro/C1-type" evidence="2">
    <location>
        <begin position="5"/>
        <end position="59"/>
    </location>
</feature>
<dbReference type="PROSITE" id="PS50943">
    <property type="entry name" value="HTH_CROC1"/>
    <property type="match status" value="1"/>
</dbReference>
<dbReference type="Gene3D" id="1.10.260.40">
    <property type="entry name" value="lambda repressor-like DNA-binding domains"/>
    <property type="match status" value="1"/>
</dbReference>
<name>A0A098EMZ9_9BACL</name>
<accession>A0A098EMZ9</accession>
<dbReference type="RefSeq" id="WP_052651953.1">
    <property type="nucleotide sequence ID" value="NZ_CCXS01000001.1"/>
</dbReference>
<organism evidence="3 4">
    <name type="scientific">Planococcus massiliensis</name>
    <dbReference type="NCBI Taxonomy" id="1499687"/>
    <lineage>
        <taxon>Bacteria</taxon>
        <taxon>Bacillati</taxon>
        <taxon>Bacillota</taxon>
        <taxon>Bacilli</taxon>
        <taxon>Bacillales</taxon>
        <taxon>Caryophanaceae</taxon>
        <taxon>Planococcus</taxon>
    </lineage>
</organism>
<gene>
    <name evidence="3" type="ORF">BN1080_02111</name>
</gene>
<dbReference type="InterPro" id="IPR010982">
    <property type="entry name" value="Lambda_DNA-bd_dom_sf"/>
</dbReference>
<sequence>MQSKLISLRKYHGITQKDMADELEVDLRTYINKEHGDSQFKINEMFIIAKKLNTPIGDIFLPPNFMNHEVSAKKEGECQCSNSQYV</sequence>
<dbReference type="EMBL" id="CCXS01000001">
    <property type="protein sequence ID" value="CEG23167.1"/>
    <property type="molecule type" value="Genomic_DNA"/>
</dbReference>
<dbReference type="Proteomes" id="UP000043699">
    <property type="component" value="Unassembled WGS sequence"/>
</dbReference>
<proteinExistence type="predicted"/>
<reference evidence="3 4" key="1">
    <citation type="submission" date="2014-09" db="EMBL/GenBank/DDBJ databases">
        <authorList>
            <person name="Urmite Genomes Urmite Genomes"/>
        </authorList>
    </citation>
    <scope>NUCLEOTIDE SEQUENCE [LARGE SCALE GENOMIC DNA]</scope>
    <source>
        <strain evidence="3 4">ES2</strain>
    </source>
</reference>
<dbReference type="STRING" id="1499687.BN1080_02111"/>
<evidence type="ECO:0000259" key="2">
    <source>
        <dbReference type="PROSITE" id="PS50943"/>
    </source>
</evidence>
<keyword evidence="1" id="KW-0238">DNA-binding</keyword>
<dbReference type="CDD" id="cd00093">
    <property type="entry name" value="HTH_XRE"/>
    <property type="match status" value="1"/>
</dbReference>
<dbReference type="SMART" id="SM00530">
    <property type="entry name" value="HTH_XRE"/>
    <property type="match status" value="1"/>
</dbReference>
<evidence type="ECO:0000313" key="3">
    <source>
        <dbReference type="EMBL" id="CEG23167.1"/>
    </source>
</evidence>